<evidence type="ECO:0000313" key="2">
    <source>
        <dbReference type="Proteomes" id="UP001221142"/>
    </source>
</evidence>
<organism evidence="1 2">
    <name type="scientific">Roridomyces roridus</name>
    <dbReference type="NCBI Taxonomy" id="1738132"/>
    <lineage>
        <taxon>Eukaryota</taxon>
        <taxon>Fungi</taxon>
        <taxon>Dikarya</taxon>
        <taxon>Basidiomycota</taxon>
        <taxon>Agaricomycotina</taxon>
        <taxon>Agaricomycetes</taxon>
        <taxon>Agaricomycetidae</taxon>
        <taxon>Agaricales</taxon>
        <taxon>Marasmiineae</taxon>
        <taxon>Mycenaceae</taxon>
        <taxon>Roridomyces</taxon>
    </lineage>
</organism>
<comment type="caution">
    <text evidence="1">The sequence shown here is derived from an EMBL/GenBank/DDBJ whole genome shotgun (WGS) entry which is preliminary data.</text>
</comment>
<name>A0AAD7BN55_9AGAR</name>
<protein>
    <submittedName>
        <fullName evidence="1">Uncharacterized protein</fullName>
    </submittedName>
</protein>
<dbReference type="EMBL" id="JARKIF010000012">
    <property type="protein sequence ID" value="KAJ7625805.1"/>
    <property type="molecule type" value="Genomic_DNA"/>
</dbReference>
<sequence length="201" mass="23126">MHPVLRPERRSSRGEAAQQVYGVIETPRRYIDELEKEPEDEIQRLRVALAVFEREIQRDEAKAVIQEAFSMLRPEFWQRPVIGTLQFAALQLEGLGRVACWLGLVKHSPNGGRLFVRVTLLTYNSSANSPFLLLDAAYAKEGFRFHFASIVNEEGGVLKHMPDFYSSGPQHAKVYTDLATRAEKEDWDYRFTLKAEKWSKV</sequence>
<gene>
    <name evidence="1" type="ORF">FB45DRAFT_868949</name>
</gene>
<dbReference type="Proteomes" id="UP001221142">
    <property type="component" value="Unassembled WGS sequence"/>
</dbReference>
<keyword evidence="2" id="KW-1185">Reference proteome</keyword>
<proteinExistence type="predicted"/>
<evidence type="ECO:0000313" key="1">
    <source>
        <dbReference type="EMBL" id="KAJ7625805.1"/>
    </source>
</evidence>
<reference evidence="1" key="1">
    <citation type="submission" date="2023-03" db="EMBL/GenBank/DDBJ databases">
        <title>Massive genome expansion in bonnet fungi (Mycena s.s.) driven by repeated elements and novel gene families across ecological guilds.</title>
        <authorList>
            <consortium name="Lawrence Berkeley National Laboratory"/>
            <person name="Harder C.B."/>
            <person name="Miyauchi S."/>
            <person name="Viragh M."/>
            <person name="Kuo A."/>
            <person name="Thoen E."/>
            <person name="Andreopoulos B."/>
            <person name="Lu D."/>
            <person name="Skrede I."/>
            <person name="Drula E."/>
            <person name="Henrissat B."/>
            <person name="Morin E."/>
            <person name="Kohler A."/>
            <person name="Barry K."/>
            <person name="LaButti K."/>
            <person name="Morin E."/>
            <person name="Salamov A."/>
            <person name="Lipzen A."/>
            <person name="Mereny Z."/>
            <person name="Hegedus B."/>
            <person name="Baldrian P."/>
            <person name="Stursova M."/>
            <person name="Weitz H."/>
            <person name="Taylor A."/>
            <person name="Grigoriev I.V."/>
            <person name="Nagy L.G."/>
            <person name="Martin F."/>
            <person name="Kauserud H."/>
        </authorList>
    </citation>
    <scope>NUCLEOTIDE SEQUENCE</scope>
    <source>
        <strain evidence="1">9284</strain>
    </source>
</reference>
<accession>A0AAD7BN55</accession>
<dbReference type="AlphaFoldDB" id="A0AAD7BN55"/>